<organism evidence="1 2">
    <name type="scientific">Symbiodinium pilosum</name>
    <name type="common">Dinoflagellate</name>
    <dbReference type="NCBI Taxonomy" id="2952"/>
    <lineage>
        <taxon>Eukaryota</taxon>
        <taxon>Sar</taxon>
        <taxon>Alveolata</taxon>
        <taxon>Dinophyceae</taxon>
        <taxon>Suessiales</taxon>
        <taxon>Symbiodiniaceae</taxon>
        <taxon>Symbiodinium</taxon>
    </lineage>
</organism>
<evidence type="ECO:0000313" key="2">
    <source>
        <dbReference type="Proteomes" id="UP000649617"/>
    </source>
</evidence>
<comment type="caution">
    <text evidence="1">The sequence shown here is derived from an EMBL/GenBank/DDBJ whole genome shotgun (WGS) entry which is preliminary data.</text>
</comment>
<gene>
    <name evidence="1" type="primary">AKT1</name>
    <name evidence="1" type="ORF">SPIL2461_LOCUS8303</name>
</gene>
<accession>A0A812PCY3</accession>
<protein>
    <submittedName>
        <fullName evidence="1">AKT1 protein</fullName>
    </submittedName>
</protein>
<dbReference type="AlphaFoldDB" id="A0A812PCY3"/>
<dbReference type="Proteomes" id="UP000649617">
    <property type="component" value="Unassembled WGS sequence"/>
</dbReference>
<proteinExistence type="predicted"/>
<evidence type="ECO:0000313" key="1">
    <source>
        <dbReference type="EMBL" id="CAE7349427.1"/>
    </source>
</evidence>
<feature type="non-terminal residue" evidence="1">
    <location>
        <position position="57"/>
    </location>
</feature>
<sequence length="57" mass="6402">VMAAAGFSLALLSADWEEERSTWNRLTSPRDAASLMEQMEEGFNLELTNLSDLPEKE</sequence>
<keyword evidence="2" id="KW-1185">Reference proteome</keyword>
<name>A0A812PCY3_SYMPI</name>
<feature type="non-terminal residue" evidence="1">
    <location>
        <position position="1"/>
    </location>
</feature>
<dbReference type="EMBL" id="CAJNIZ010013459">
    <property type="protein sequence ID" value="CAE7349427.1"/>
    <property type="molecule type" value="Genomic_DNA"/>
</dbReference>
<reference evidence="1" key="1">
    <citation type="submission" date="2021-02" db="EMBL/GenBank/DDBJ databases">
        <authorList>
            <person name="Dougan E. K."/>
            <person name="Rhodes N."/>
            <person name="Thang M."/>
            <person name="Chan C."/>
        </authorList>
    </citation>
    <scope>NUCLEOTIDE SEQUENCE</scope>
</reference>